<comment type="caution">
    <text evidence="2">The sequence shown here is derived from an EMBL/GenBank/DDBJ whole genome shotgun (WGS) entry which is preliminary data.</text>
</comment>
<evidence type="ECO:0000313" key="3">
    <source>
        <dbReference type="Proteomes" id="UP000607197"/>
    </source>
</evidence>
<name>A0A830FGZ7_9EURY</name>
<dbReference type="AlphaFoldDB" id="A0A830FGZ7"/>
<accession>A0A830FGZ7</accession>
<reference evidence="2" key="2">
    <citation type="submission" date="2020-09" db="EMBL/GenBank/DDBJ databases">
        <authorList>
            <person name="Sun Q."/>
            <person name="Ohkuma M."/>
        </authorList>
    </citation>
    <scope>NUCLEOTIDE SEQUENCE</scope>
    <source>
        <strain evidence="2">JCM 19596</strain>
    </source>
</reference>
<dbReference type="EMBL" id="BMPG01000001">
    <property type="protein sequence ID" value="GGL46278.1"/>
    <property type="molecule type" value="Genomic_DNA"/>
</dbReference>
<reference evidence="2" key="1">
    <citation type="journal article" date="2014" name="Int. J. Syst. Evol. Microbiol.">
        <title>Complete genome sequence of Corynebacterium casei LMG S-19264T (=DSM 44701T), isolated from a smear-ripened cheese.</title>
        <authorList>
            <consortium name="US DOE Joint Genome Institute (JGI-PGF)"/>
            <person name="Walter F."/>
            <person name="Albersmeier A."/>
            <person name="Kalinowski J."/>
            <person name="Ruckert C."/>
        </authorList>
    </citation>
    <scope>NUCLEOTIDE SEQUENCE</scope>
    <source>
        <strain evidence="2">JCM 19596</strain>
    </source>
</reference>
<feature type="transmembrane region" description="Helical" evidence="1">
    <location>
        <begin position="20"/>
        <end position="40"/>
    </location>
</feature>
<keyword evidence="1" id="KW-1133">Transmembrane helix</keyword>
<gene>
    <name evidence="2" type="ORF">GCM10009039_00830</name>
</gene>
<evidence type="ECO:0000313" key="2">
    <source>
        <dbReference type="EMBL" id="GGL46278.1"/>
    </source>
</evidence>
<sequence length="78" mass="7551">MERREKLPSMPDGISPGDVLFVGGMVGALFSFAAGLTHVASGGNSLVAGLVYGLAALGGVVLAVAAVVAAALYASSSS</sequence>
<organism evidence="2 3">
    <name type="scientific">Halocalculus aciditolerans</name>
    <dbReference type="NCBI Taxonomy" id="1383812"/>
    <lineage>
        <taxon>Archaea</taxon>
        <taxon>Methanobacteriati</taxon>
        <taxon>Methanobacteriota</taxon>
        <taxon>Stenosarchaea group</taxon>
        <taxon>Halobacteria</taxon>
        <taxon>Halobacteriales</taxon>
        <taxon>Halobacteriaceae</taxon>
        <taxon>Halocalculus</taxon>
    </lineage>
</organism>
<keyword evidence="1" id="KW-0472">Membrane</keyword>
<dbReference type="Proteomes" id="UP000607197">
    <property type="component" value="Unassembled WGS sequence"/>
</dbReference>
<keyword evidence="3" id="KW-1185">Reference proteome</keyword>
<keyword evidence="1" id="KW-0812">Transmembrane</keyword>
<protein>
    <submittedName>
        <fullName evidence="2">Uncharacterized protein</fullName>
    </submittedName>
</protein>
<feature type="transmembrane region" description="Helical" evidence="1">
    <location>
        <begin position="46"/>
        <end position="74"/>
    </location>
</feature>
<evidence type="ECO:0000256" key="1">
    <source>
        <dbReference type="SAM" id="Phobius"/>
    </source>
</evidence>
<proteinExistence type="predicted"/>